<gene>
    <name evidence="2" type="ORF">RJ40_06890</name>
</gene>
<dbReference type="EMBL" id="CP036172">
    <property type="protein sequence ID" value="QSZ67245.1"/>
    <property type="molecule type" value="Genomic_DNA"/>
</dbReference>
<reference evidence="2" key="1">
    <citation type="journal article" date="2001" name="Int. J. Syst. Evol. Microbiol.">
        <title>Methanofollis aquaemaris sp. nov., a methanogen isolated from an aquaculture fish pond.</title>
        <authorList>
            <person name="Lai M.C."/>
            <person name="Chen S.C."/>
        </authorList>
    </citation>
    <scope>NUCLEOTIDE SEQUENCE</scope>
    <source>
        <strain evidence="2">N2F9704</strain>
    </source>
</reference>
<dbReference type="RefSeq" id="WP_265580134.1">
    <property type="nucleotide sequence ID" value="NZ_CP036172.1"/>
</dbReference>
<keyword evidence="1" id="KW-0812">Transmembrane</keyword>
<keyword evidence="1" id="KW-0472">Membrane</keyword>
<keyword evidence="3" id="KW-1185">Reference proteome</keyword>
<dbReference type="Proteomes" id="UP001042704">
    <property type="component" value="Chromosome"/>
</dbReference>
<feature type="transmembrane region" description="Helical" evidence="1">
    <location>
        <begin position="12"/>
        <end position="31"/>
    </location>
</feature>
<feature type="transmembrane region" description="Helical" evidence="1">
    <location>
        <begin position="65"/>
        <end position="86"/>
    </location>
</feature>
<evidence type="ECO:0000313" key="2">
    <source>
        <dbReference type="EMBL" id="QSZ67245.1"/>
    </source>
</evidence>
<evidence type="ECO:0000313" key="3">
    <source>
        <dbReference type="Proteomes" id="UP001042704"/>
    </source>
</evidence>
<dbReference type="KEGG" id="maqe:RJ40_06890"/>
<reference evidence="2" key="2">
    <citation type="submission" date="2019-02" db="EMBL/GenBank/DDBJ databases">
        <authorList>
            <person name="Chen S.-C."/>
            <person name="Chien H.-H."/>
            <person name="Lai M.-C."/>
        </authorList>
    </citation>
    <scope>NUCLEOTIDE SEQUENCE</scope>
    <source>
        <strain evidence="2">N2F9704</strain>
    </source>
</reference>
<protein>
    <submittedName>
        <fullName evidence="2">Uncharacterized protein</fullName>
    </submittedName>
</protein>
<dbReference type="GeneID" id="76424076"/>
<name>A0A8A3S535_9EURY</name>
<accession>A0A8A3S535</accession>
<feature type="transmembrane region" description="Helical" evidence="1">
    <location>
        <begin position="36"/>
        <end position="59"/>
    </location>
</feature>
<dbReference type="AlphaFoldDB" id="A0A8A3S535"/>
<keyword evidence="1" id="KW-1133">Transmembrane helix</keyword>
<sequence>MISPSPRNGVVFLGLSNGFRLGATATALLWLTTASLLLVVLNGLVILLGAGTLLIWRFLGGLPHALVFLEIGGLTVLEIAICMACVQACG</sequence>
<organism evidence="2 3">
    <name type="scientific">Methanofollis aquaemaris</name>
    <dbReference type="NCBI Taxonomy" id="126734"/>
    <lineage>
        <taxon>Archaea</taxon>
        <taxon>Methanobacteriati</taxon>
        <taxon>Methanobacteriota</taxon>
        <taxon>Stenosarchaea group</taxon>
        <taxon>Methanomicrobia</taxon>
        <taxon>Methanomicrobiales</taxon>
        <taxon>Methanomicrobiaceae</taxon>
        <taxon>Methanofollis</taxon>
    </lineage>
</organism>
<proteinExistence type="predicted"/>
<evidence type="ECO:0000256" key="1">
    <source>
        <dbReference type="SAM" id="Phobius"/>
    </source>
</evidence>